<dbReference type="RefSeq" id="WP_104614767.1">
    <property type="nucleotide sequence ID" value="NZ_JBHLXZ010000005.1"/>
</dbReference>
<feature type="domain" description="DSBA-like thioredoxin" evidence="1">
    <location>
        <begin position="8"/>
        <end position="191"/>
    </location>
</feature>
<dbReference type="InterPro" id="IPR036249">
    <property type="entry name" value="Thioredoxin-like_sf"/>
</dbReference>
<dbReference type="Gene3D" id="3.40.30.10">
    <property type="entry name" value="Glutaredoxin"/>
    <property type="match status" value="1"/>
</dbReference>
<dbReference type="AlphaFoldDB" id="A0A2S7C7Q2"/>
<dbReference type="Proteomes" id="UP000238908">
    <property type="component" value="Unassembled WGS sequence"/>
</dbReference>
<dbReference type="GO" id="GO:0016491">
    <property type="term" value="F:oxidoreductase activity"/>
    <property type="evidence" value="ECO:0007669"/>
    <property type="project" value="InterPro"/>
</dbReference>
<protein>
    <submittedName>
        <fullName evidence="2">Protein-disulfide isomerase</fullName>
    </submittedName>
</protein>
<keyword evidence="2" id="KW-0413">Isomerase</keyword>
<dbReference type="InterPro" id="IPR001853">
    <property type="entry name" value="DSBA-like_thioredoxin_dom"/>
</dbReference>
<dbReference type="EMBL" id="MDEE01000005">
    <property type="protein sequence ID" value="PPU57607.1"/>
    <property type="molecule type" value="Genomic_DNA"/>
</dbReference>
<reference evidence="2 3" key="1">
    <citation type="submission" date="2016-08" db="EMBL/GenBank/DDBJ databases">
        <authorList>
            <person name="Seilhamer J.J."/>
        </authorList>
    </citation>
    <scope>NUCLEOTIDE SEQUENCE [LARGE SCALE GENOMIC DNA]</scope>
    <source>
        <strain evidence="2 3">CFBP7245</strain>
    </source>
</reference>
<accession>A0A2S7C7Q2</accession>
<evidence type="ECO:0000259" key="1">
    <source>
        <dbReference type="Pfam" id="PF01323"/>
    </source>
</evidence>
<evidence type="ECO:0000313" key="3">
    <source>
        <dbReference type="Proteomes" id="UP000238908"/>
    </source>
</evidence>
<proteinExistence type="predicted"/>
<dbReference type="CDD" id="cd03025">
    <property type="entry name" value="DsbA_FrnE_like"/>
    <property type="match status" value="1"/>
</dbReference>
<organism evidence="2 3">
    <name type="scientific">Xanthomonas dyei</name>
    <dbReference type="NCBI Taxonomy" id="743699"/>
    <lineage>
        <taxon>Bacteria</taxon>
        <taxon>Pseudomonadati</taxon>
        <taxon>Pseudomonadota</taxon>
        <taxon>Gammaproteobacteria</taxon>
        <taxon>Lysobacterales</taxon>
        <taxon>Lysobacteraceae</taxon>
        <taxon>Xanthomonas</taxon>
    </lineage>
</organism>
<comment type="caution">
    <text evidence="2">The sequence shown here is derived from an EMBL/GenBank/DDBJ whole genome shotgun (WGS) entry which is preliminary data.</text>
</comment>
<evidence type="ECO:0000313" key="2">
    <source>
        <dbReference type="EMBL" id="PPU57607.1"/>
    </source>
</evidence>
<sequence length="212" mass="22822">MNTTLHYLFDPLCGWCYGAASTISALATAPGIAVQLQPSGLFAGKGARTMDDQFAAFAWANDQRIEHLTGQRFTERYRQQVLGDRQHPFDSGAATLALTAVSLVAPTQQLTTLTAIQQARYVDGKDVTTTAGLVGLLEDLHLADAATRLAQADAELLAVNRTRIESAQALMREFGVQGVPTFIAESGGKRWQIDAHAAYTDPSAFVRQLQAA</sequence>
<gene>
    <name evidence="2" type="ORF">XdyCFBP7245_05550</name>
</gene>
<dbReference type="SUPFAM" id="SSF52833">
    <property type="entry name" value="Thioredoxin-like"/>
    <property type="match status" value="1"/>
</dbReference>
<name>A0A2S7C7Q2_9XANT</name>
<dbReference type="Pfam" id="PF01323">
    <property type="entry name" value="DSBA"/>
    <property type="match status" value="1"/>
</dbReference>
<dbReference type="GO" id="GO:0016853">
    <property type="term" value="F:isomerase activity"/>
    <property type="evidence" value="ECO:0007669"/>
    <property type="project" value="UniProtKB-KW"/>
</dbReference>